<reference evidence="4 5" key="1">
    <citation type="submission" date="2008-03" db="EMBL/GenBank/DDBJ databases">
        <title>Complete sequence of Leptothrix cholodnii SP-6.</title>
        <authorList>
            <consortium name="US DOE Joint Genome Institute"/>
            <person name="Copeland A."/>
            <person name="Lucas S."/>
            <person name="Lapidus A."/>
            <person name="Glavina del Rio T."/>
            <person name="Dalin E."/>
            <person name="Tice H."/>
            <person name="Bruce D."/>
            <person name="Goodwin L."/>
            <person name="Pitluck S."/>
            <person name="Chertkov O."/>
            <person name="Brettin T."/>
            <person name="Detter J.C."/>
            <person name="Han C."/>
            <person name="Kuske C.R."/>
            <person name="Schmutz J."/>
            <person name="Larimer F."/>
            <person name="Land M."/>
            <person name="Hauser L."/>
            <person name="Kyrpides N."/>
            <person name="Lykidis A."/>
            <person name="Emerson D."/>
            <person name="Richardson P."/>
        </authorList>
    </citation>
    <scope>NUCLEOTIDE SEQUENCE [LARGE SCALE GENOMIC DNA]</scope>
    <source>
        <strain evidence="5">ATCC 51168 / LMG 8142 / SP-6</strain>
    </source>
</reference>
<dbReference type="PANTHER" id="PTHR44591:SF25">
    <property type="entry name" value="CHEMOTAXIS TWO-COMPONENT RESPONSE REGULATOR"/>
    <property type="match status" value="1"/>
</dbReference>
<sequence>MSNTVMVVDDSSSFRTVVTLALKRVGYGVVEASDGRDAVRKLDAQPIDLIVCDVNMPEMDGISFVRHVRGTVKHRRTPVIMLTTETSDAKKQAGRDVGANAWITKPFQPSKLVEMVGNYFKG</sequence>
<dbReference type="HOGENOM" id="CLU_000445_69_17_4"/>
<dbReference type="EMBL" id="CP001013">
    <property type="protein sequence ID" value="ACB33804.1"/>
    <property type="molecule type" value="Genomic_DNA"/>
</dbReference>
<dbReference type="OrthoDB" id="9005552at2"/>
<dbReference type="Proteomes" id="UP000001693">
    <property type="component" value="Chromosome"/>
</dbReference>
<dbReference type="GO" id="GO:0000160">
    <property type="term" value="P:phosphorelay signal transduction system"/>
    <property type="evidence" value="ECO:0007669"/>
    <property type="project" value="InterPro"/>
</dbReference>
<dbReference type="SMART" id="SM00448">
    <property type="entry name" value="REC"/>
    <property type="match status" value="1"/>
</dbReference>
<dbReference type="KEGG" id="lch:Lcho_1536"/>
<feature type="modified residue" description="4-aspartylphosphate" evidence="2">
    <location>
        <position position="53"/>
    </location>
</feature>
<evidence type="ECO:0000313" key="4">
    <source>
        <dbReference type="EMBL" id="ACB33804.1"/>
    </source>
</evidence>
<evidence type="ECO:0000259" key="3">
    <source>
        <dbReference type="PROSITE" id="PS50110"/>
    </source>
</evidence>
<accession>B1XWD6</accession>
<protein>
    <submittedName>
        <fullName evidence="4">Response regulator receiver protein</fullName>
    </submittedName>
</protein>
<dbReference type="PROSITE" id="PS50110">
    <property type="entry name" value="RESPONSE_REGULATORY"/>
    <property type="match status" value="1"/>
</dbReference>
<dbReference type="InterPro" id="IPR011006">
    <property type="entry name" value="CheY-like_superfamily"/>
</dbReference>
<dbReference type="STRING" id="395495.Lcho_1536"/>
<keyword evidence="5" id="KW-1185">Reference proteome</keyword>
<dbReference type="SUPFAM" id="SSF52172">
    <property type="entry name" value="CheY-like"/>
    <property type="match status" value="1"/>
</dbReference>
<evidence type="ECO:0000313" key="5">
    <source>
        <dbReference type="Proteomes" id="UP000001693"/>
    </source>
</evidence>
<keyword evidence="1 2" id="KW-0597">Phosphoprotein</keyword>
<dbReference type="InterPro" id="IPR001789">
    <property type="entry name" value="Sig_transdc_resp-reg_receiver"/>
</dbReference>
<dbReference type="InterPro" id="IPR050595">
    <property type="entry name" value="Bact_response_regulator"/>
</dbReference>
<dbReference type="RefSeq" id="WP_012346566.1">
    <property type="nucleotide sequence ID" value="NC_010524.1"/>
</dbReference>
<feature type="domain" description="Response regulatory" evidence="3">
    <location>
        <begin position="4"/>
        <end position="120"/>
    </location>
</feature>
<dbReference type="PANTHER" id="PTHR44591">
    <property type="entry name" value="STRESS RESPONSE REGULATOR PROTEIN 1"/>
    <property type="match status" value="1"/>
</dbReference>
<gene>
    <name evidence="4" type="ordered locus">Lcho_1536</name>
</gene>
<dbReference type="Pfam" id="PF00072">
    <property type="entry name" value="Response_reg"/>
    <property type="match status" value="1"/>
</dbReference>
<dbReference type="Gene3D" id="3.40.50.2300">
    <property type="match status" value="1"/>
</dbReference>
<dbReference type="AlphaFoldDB" id="B1XWD6"/>
<proteinExistence type="predicted"/>
<organism evidence="4 5">
    <name type="scientific">Leptothrix cholodnii (strain ATCC 51168 / LMG 8142 / SP-6)</name>
    <name type="common">Leptothrix discophora (strain SP-6)</name>
    <dbReference type="NCBI Taxonomy" id="395495"/>
    <lineage>
        <taxon>Bacteria</taxon>
        <taxon>Pseudomonadati</taxon>
        <taxon>Pseudomonadota</taxon>
        <taxon>Betaproteobacteria</taxon>
        <taxon>Burkholderiales</taxon>
        <taxon>Sphaerotilaceae</taxon>
        <taxon>Leptothrix</taxon>
    </lineage>
</organism>
<name>B1XWD6_LEPCP</name>
<evidence type="ECO:0000256" key="2">
    <source>
        <dbReference type="PROSITE-ProRule" id="PRU00169"/>
    </source>
</evidence>
<evidence type="ECO:0000256" key="1">
    <source>
        <dbReference type="ARBA" id="ARBA00022553"/>
    </source>
</evidence>
<dbReference type="eggNOG" id="COG0745">
    <property type="taxonomic scope" value="Bacteria"/>
</dbReference>